<evidence type="ECO:0000313" key="3">
    <source>
        <dbReference type="Proteomes" id="UP000091857"/>
    </source>
</evidence>
<evidence type="ECO:0008006" key="4">
    <source>
        <dbReference type="Google" id="ProtNLM"/>
    </source>
</evidence>
<proteinExistence type="predicted"/>
<dbReference type="Pfam" id="PF07797">
    <property type="entry name" value="DUF1639"/>
    <property type="match status" value="1"/>
</dbReference>
<organism evidence="2 3">
    <name type="scientific">Manihot esculenta</name>
    <name type="common">Cassava</name>
    <name type="synonym">Jatropha manihot</name>
    <dbReference type="NCBI Taxonomy" id="3983"/>
    <lineage>
        <taxon>Eukaryota</taxon>
        <taxon>Viridiplantae</taxon>
        <taxon>Streptophyta</taxon>
        <taxon>Embryophyta</taxon>
        <taxon>Tracheophyta</taxon>
        <taxon>Spermatophyta</taxon>
        <taxon>Magnoliopsida</taxon>
        <taxon>eudicotyledons</taxon>
        <taxon>Gunneridae</taxon>
        <taxon>Pentapetalae</taxon>
        <taxon>rosids</taxon>
        <taxon>fabids</taxon>
        <taxon>Malpighiales</taxon>
        <taxon>Euphorbiaceae</taxon>
        <taxon>Crotonoideae</taxon>
        <taxon>Manihoteae</taxon>
        <taxon>Manihot</taxon>
    </lineage>
</organism>
<dbReference type="PANTHER" id="PTHR33130">
    <property type="entry name" value="PUTATIVE (DUF1639)-RELATED"/>
    <property type="match status" value="1"/>
</dbReference>
<dbReference type="Gramene" id="Manes.05G114900.8.v8.1">
    <property type="protein sequence ID" value="Manes.05G114900.8.v8.1.CDS"/>
    <property type="gene ID" value="Manes.05G114900.v8.1"/>
</dbReference>
<dbReference type="InterPro" id="IPR012438">
    <property type="entry name" value="DUF1639"/>
</dbReference>
<name>A0A251KVZ8_MANES</name>
<dbReference type="EMBL" id="CM004391">
    <property type="protein sequence ID" value="OAY50181.1"/>
    <property type="molecule type" value="Genomic_DNA"/>
</dbReference>
<dbReference type="PANTHER" id="PTHR33130:SF43">
    <property type="entry name" value="OS01G0688600 PROTEIN"/>
    <property type="match status" value="1"/>
</dbReference>
<dbReference type="EMBL" id="CM004391">
    <property type="protein sequence ID" value="OAY50184.1"/>
    <property type="molecule type" value="Genomic_DNA"/>
</dbReference>
<dbReference type="Gramene" id="Manes.05G114900.7.v8.1">
    <property type="protein sequence ID" value="Manes.05G114900.7.v8.1.CDS"/>
    <property type="gene ID" value="Manes.05G114900.v8.1"/>
</dbReference>
<reference evidence="2 3" key="1">
    <citation type="submission" date="2016-02" db="EMBL/GenBank/DDBJ databases">
        <title>WGS assembly of Manihot esculenta.</title>
        <authorList>
            <person name="Bredeson J.V."/>
            <person name="Prochnik S.E."/>
            <person name="Lyons J.B."/>
            <person name="Schmutz J."/>
            <person name="Grimwood J."/>
            <person name="Vrebalov J."/>
            <person name="Bart R.S."/>
            <person name="Amuge T."/>
            <person name="Ferguson M.E."/>
            <person name="Green R."/>
            <person name="Putnam N."/>
            <person name="Stites J."/>
            <person name="Rounsley S."/>
            <person name="Rokhsar D.S."/>
        </authorList>
    </citation>
    <scope>NUCLEOTIDE SEQUENCE [LARGE SCALE GENOMIC DNA]</scope>
    <source>
        <strain evidence="3">cv. AM560-2</strain>
        <tissue evidence="2">Leaf</tissue>
    </source>
</reference>
<keyword evidence="3" id="KW-1185">Reference proteome</keyword>
<accession>A0A251KVZ8</accession>
<dbReference type="EMBL" id="CM004391">
    <property type="protein sequence ID" value="OAY50182.1"/>
    <property type="molecule type" value="Genomic_DNA"/>
</dbReference>
<dbReference type="Gramene" id="Manes.05G114900.9.v8.1">
    <property type="protein sequence ID" value="Manes.05G114900.9.v8.1.CDS"/>
    <property type="gene ID" value="Manes.05G114900.v8.1"/>
</dbReference>
<dbReference type="AlphaFoldDB" id="A0A251KVZ8"/>
<dbReference type="OrthoDB" id="769821at2759"/>
<dbReference type="Gramene" id="Manes.05G114900.10.v8.1">
    <property type="protein sequence ID" value="Manes.05G114900.10.v8.1.CDS"/>
    <property type="gene ID" value="Manes.05G114900.v8.1"/>
</dbReference>
<dbReference type="Proteomes" id="UP000091857">
    <property type="component" value="Chromosome 5"/>
</dbReference>
<sequence>MAMTPQDRSKPLHNFSLPSFKWGHQRVLRCVKVTDDPHLRSSSSIPGGFQPKPTNLETPKNHKPISIQENPISPDLRFNGVAKRLKVSPVEEERGNDDSIRPWNLRTRRAACKAPLRIEEKTNVDSPRKALEIDSLRRNATSSVKRQSTEPEKERVKFSVPLSKEEIEQDFMEICRIRPPRRPKKRPRIVQKYLDSVFPGLWLTEVTPDSYKVPEAPES</sequence>
<feature type="region of interest" description="Disordered" evidence="1">
    <location>
        <begin position="37"/>
        <end position="74"/>
    </location>
</feature>
<protein>
    <recommendedName>
        <fullName evidence="4">DUF1639 family protein</fullName>
    </recommendedName>
</protein>
<evidence type="ECO:0000256" key="1">
    <source>
        <dbReference type="SAM" id="MobiDB-lite"/>
    </source>
</evidence>
<dbReference type="EMBL" id="CM004391">
    <property type="protein sequence ID" value="OAY50183.1"/>
    <property type="molecule type" value="Genomic_DNA"/>
</dbReference>
<dbReference type="STRING" id="3983.A0A251KVZ8"/>
<evidence type="ECO:0000313" key="2">
    <source>
        <dbReference type="EMBL" id="OAY50182.1"/>
    </source>
</evidence>
<gene>
    <name evidence="2" type="ORF">MANES_05G114900</name>
</gene>